<evidence type="ECO:0000313" key="17">
    <source>
        <dbReference type="EMBL" id="EOD63266.1"/>
    </source>
</evidence>
<keyword evidence="18" id="KW-1185">Reference proteome</keyword>
<feature type="region of interest" description="Disordered" evidence="13">
    <location>
        <begin position="1436"/>
        <end position="1464"/>
    </location>
</feature>
<dbReference type="Pfam" id="PF13602">
    <property type="entry name" value="ADH_zinc_N_2"/>
    <property type="match status" value="1"/>
</dbReference>
<dbReference type="Pfam" id="PF00698">
    <property type="entry name" value="Acyl_transf_1"/>
    <property type="match status" value="1"/>
</dbReference>
<evidence type="ECO:0000256" key="1">
    <source>
        <dbReference type="ARBA" id="ARBA00022450"/>
    </source>
</evidence>
<evidence type="ECO:0000259" key="15">
    <source>
        <dbReference type="PROSITE" id="PS52004"/>
    </source>
</evidence>
<accession>R1HSF0</accession>
<evidence type="ECO:0000256" key="3">
    <source>
        <dbReference type="ARBA" id="ARBA00022679"/>
    </source>
</evidence>
<dbReference type="InterPro" id="IPR036291">
    <property type="entry name" value="NAD(P)-bd_dom_sf"/>
</dbReference>
<dbReference type="GO" id="GO:0004312">
    <property type="term" value="F:fatty acid synthase activity"/>
    <property type="evidence" value="ECO:0007669"/>
    <property type="project" value="TreeGrafter"/>
</dbReference>
<dbReference type="InterPro" id="IPR020806">
    <property type="entry name" value="PKS_PP-bd"/>
</dbReference>
<sequence>MVRPGRRVAATGAAAGGGLADRVRGLAEPEQKRLLVELVRAEAAAVLGHATPAAIGTTQAFKEAGFDSLTAVELRNRVSTATGLRLPATVVFDHPTPDALARRVRTELLGTADPVAAPATAAAVTGDPIAVIGMACRFPGGVASPAGLWDLVAAGRDAVGPFPDDRGWDLDGLFDPDPDRAGKSYVRAGGFLDDAAGFDAGFFGISPREALAMDPQQRLVLETSWETLENAGIDPASLHGQNIGVFTGVINHDYAVRIHLAPGDLEGYRLTGTSASVASGRVAYSLGFEGPALTVDTACSSSLVAIHLAAQALRRGECSMALAGGASMMALPGPFVEFSRQRGLAGDGRCKPFAGGADGTGWGEGVGLVLLEPLSVARERGHRVLAVVAGSAVNQDGASNGLTAPNGPSQQRVIRAALASAGLSTSDVDAVEAHGTGTVLGDPIEAQALLATYGQDREEPLWLGSVKSNIGHTQGAAGIAGVIKMIEAIRRGVLPRTLHVDEPTPKVDWSAGAVRLLTEQREWPAVDRPRRAGVSSFGISGTNAHVILEQAPEPAPRADDGPEPFDGGIVPLVLSGRGPAGLHAQAARLASFVDDDDVALPEVGAALVTSRALLPDRAVVLAADRAEALAGLHDLTGAVSGVADVEGKQVFVFPGQGAQWVGMGRELLAASPVFAGVVAECEEALSPWVDWSVTEVLRDGLGLDRVDVVQPASFTVMVALAAVWRSYGVIPDAVLGHSQGEIAAACVAGALSLADAAMVVALRSQAIAASLAGRGGMLSLSLPVDQAGARVRAWDGRVEVAAVNGPASVVVAGDPGALAEVRAACEKDGVRARMIPVDYASHTRHVEVLREQLSRTLAAIRPGPAQVPMWSTVTQEWLEGSELDAEYWYRNLRHQVGFGPAVETLVAQGHRAFVEVSPHPVLTTAVQEVLDGHDVAAVVTGTLRRDDGGLRRLLTSLAEVHVRGIPVTWTTGRGKHVDLPTYAFQHQRYWLDIPDPAGDVSTAGLSSPAHPLLGAALPLADGDGVLLTGRISTRSHPWLAGHAVSGAVLLPGTAFLELAVRAGDEVGCPVVEELVVETPLVLPADGALRLQVVVDDADAAGRRAVRVHSRDDADDSGRWTRHAAGTLTAVAPAAAFDLTQWPPPDAERADLTGFYDTLAGTGLEYGEVFRGLRQVWTRGDEVFAEVALPGGTSDAAAFGLHPALLDAALHSTSFAASAGPANGQTLLPFSWTGVTLHAAGASALRVHATRTAADRVSLLVADRAGTPVATVSSLTLRPAGPIGSGAALTGGALFRTDWVPAALPAVTDPPQWTVLDVPPGAGLRAAVGHVLTEVQKWLDAPETGTRLVVVTEGAVAARDGELVRDPVAGGVWGLVRSVQSEHPGRLVLADVDGPEARAALPAVVASGEPQAAIRGGTVLLPRLARVPADAEPALPRDPAWRLESTGDGTLESLRPVPSPEGLRPLEDGEIRVEVRAAGVNFRDVLVSLGMVPGQEGLGGEFAGIVTETGPGVSGLRAGTRVMGILDGAAGGFGPVVVTDERLVTEMPSGWSFEVAASVPIAFLTALYGLRDLGGVGAGDRVLVHAATGGVGLAAVRLARSFGAEVFGTASPAKQDVLRAEGLAESHIASSRTAEFAGRFGAVDVVLNSLTGELADASLGLLAPGGRFLELGKTDVRDAAAVAAAHPGVRYQAYDLGRSAGPDRIQEMLRELVTLFETGQLTPLPVTVRDIRRAPEALRFMSQARHVGKVVLRLPRRLDPDGTVLITGGTGTLG</sequence>
<evidence type="ECO:0000259" key="16">
    <source>
        <dbReference type="PROSITE" id="PS52019"/>
    </source>
</evidence>
<feature type="domain" description="PKS/mFAS DH" evidence="16">
    <location>
        <begin position="1010"/>
        <end position="1285"/>
    </location>
</feature>
<dbReference type="InterPro" id="IPR020843">
    <property type="entry name" value="ER"/>
</dbReference>
<dbReference type="InterPro" id="IPR055123">
    <property type="entry name" value="SpnB-like_Rossmann"/>
</dbReference>
<evidence type="ECO:0000256" key="12">
    <source>
        <dbReference type="PROSITE-ProRule" id="PRU01363"/>
    </source>
</evidence>
<dbReference type="SMART" id="SM00825">
    <property type="entry name" value="PKS_KS"/>
    <property type="match status" value="1"/>
</dbReference>
<dbReference type="InterPro" id="IPR018201">
    <property type="entry name" value="Ketoacyl_synth_AS"/>
</dbReference>
<evidence type="ECO:0000256" key="9">
    <source>
        <dbReference type="ARBA" id="ARBA00060622"/>
    </source>
</evidence>
<protein>
    <recommendedName>
        <fullName evidence="11">6-deoxyerythronolide-B synthase</fullName>
        <ecNumber evidence="11">2.3.1.94</ecNumber>
    </recommendedName>
</protein>
<dbReference type="GO" id="GO:0006633">
    <property type="term" value="P:fatty acid biosynthetic process"/>
    <property type="evidence" value="ECO:0007669"/>
    <property type="project" value="InterPro"/>
</dbReference>
<evidence type="ECO:0000256" key="2">
    <source>
        <dbReference type="ARBA" id="ARBA00022553"/>
    </source>
</evidence>
<comment type="subunit">
    <text evidence="10">Homodimer. Erythronolide synthase is composed of EryAI, EryAII and EryAIII multimodular (2 modules) polypeptides each coding for a functional synthase subunit which participates in 2 of the six FAS-like elongation steps required for formation of the polyketide. Module 1, 2, 3, 4, 5, and 6 participating in biosynthesis steps 1, 2, 3, 4, 5, and 6, respectively.</text>
</comment>
<evidence type="ECO:0000313" key="18">
    <source>
        <dbReference type="Proteomes" id="UP000014139"/>
    </source>
</evidence>
<dbReference type="SMART" id="SM00826">
    <property type="entry name" value="PKS_DH"/>
    <property type="match status" value="1"/>
</dbReference>
<dbReference type="Pfam" id="PF16197">
    <property type="entry name" value="KAsynt_C_assoc"/>
    <property type="match status" value="1"/>
</dbReference>
<dbReference type="Gene3D" id="3.40.47.10">
    <property type="match status" value="1"/>
</dbReference>
<dbReference type="Gene3D" id="3.10.129.110">
    <property type="entry name" value="Polyketide synthase dehydratase"/>
    <property type="match status" value="1"/>
</dbReference>
<dbReference type="InterPro" id="IPR042104">
    <property type="entry name" value="PKS_dehydratase_sf"/>
</dbReference>
<comment type="caution">
    <text evidence="17">The sequence shown here is derived from an EMBL/GenBank/DDBJ whole genome shotgun (WGS) entry which is preliminary data.</text>
</comment>
<gene>
    <name evidence="17" type="ORF">H480_37920</name>
</gene>
<dbReference type="Gene3D" id="3.30.70.3290">
    <property type="match status" value="1"/>
</dbReference>
<dbReference type="Pfam" id="PF00550">
    <property type="entry name" value="PP-binding"/>
    <property type="match status" value="1"/>
</dbReference>
<dbReference type="GO" id="GO:0004315">
    <property type="term" value="F:3-oxoacyl-[acyl-carrier-protein] synthase activity"/>
    <property type="evidence" value="ECO:0007669"/>
    <property type="project" value="InterPro"/>
</dbReference>
<dbReference type="SUPFAM" id="SSF47336">
    <property type="entry name" value="ACP-like"/>
    <property type="match status" value="1"/>
</dbReference>
<dbReference type="InterPro" id="IPR016039">
    <property type="entry name" value="Thiolase-like"/>
</dbReference>
<dbReference type="InterPro" id="IPR006162">
    <property type="entry name" value="Ppantetheine_attach_site"/>
</dbReference>
<feature type="region of interest" description="C-terminal hotdog fold" evidence="12">
    <location>
        <begin position="1146"/>
        <end position="1285"/>
    </location>
</feature>
<evidence type="ECO:0000256" key="13">
    <source>
        <dbReference type="SAM" id="MobiDB-lite"/>
    </source>
</evidence>
<keyword evidence="1" id="KW-0596">Phosphopantetheine</keyword>
<comment type="catalytic activity">
    <reaction evidence="7">
        <text>6 (S)-methylmalonyl-CoA + propanoyl-CoA + 6 NADPH + 12 H(+) = 6-deoxyerythronolide B + 6 CO2 + 6 NADP(+) + 7 CoA + H2O</text>
        <dbReference type="Rhea" id="RHEA:23068"/>
        <dbReference type="ChEBI" id="CHEBI:15377"/>
        <dbReference type="ChEBI" id="CHEBI:15378"/>
        <dbReference type="ChEBI" id="CHEBI:16089"/>
        <dbReference type="ChEBI" id="CHEBI:16526"/>
        <dbReference type="ChEBI" id="CHEBI:57287"/>
        <dbReference type="ChEBI" id="CHEBI:57327"/>
        <dbReference type="ChEBI" id="CHEBI:57392"/>
        <dbReference type="ChEBI" id="CHEBI:57783"/>
        <dbReference type="ChEBI" id="CHEBI:58349"/>
        <dbReference type="EC" id="2.3.1.94"/>
    </reaction>
</comment>
<evidence type="ECO:0000256" key="7">
    <source>
        <dbReference type="ARBA" id="ARBA00052442"/>
    </source>
</evidence>
<keyword evidence="4" id="KW-0677">Repeat</keyword>
<dbReference type="eggNOG" id="COG0318">
    <property type="taxonomic scope" value="Bacteria"/>
</dbReference>
<feature type="domain" description="Carrier" evidence="14">
    <location>
        <begin position="30"/>
        <end position="108"/>
    </location>
</feature>
<reference evidence="17 18" key="1">
    <citation type="submission" date="2013-02" db="EMBL/GenBank/DDBJ databases">
        <title>Draft genome sequence of Amycolatopsis vancoresmycina strain DSM 44592T.</title>
        <authorList>
            <person name="Kumar S."/>
            <person name="Kaur N."/>
            <person name="Kaur C."/>
            <person name="Raghava G.P.S."/>
            <person name="Mayilraj S."/>
        </authorList>
    </citation>
    <scope>NUCLEOTIDE SEQUENCE [LARGE SCALE GENOMIC DNA]</scope>
    <source>
        <strain evidence="17 18">DSM 44592</strain>
    </source>
</reference>
<dbReference type="InterPro" id="IPR013154">
    <property type="entry name" value="ADH-like_N"/>
</dbReference>
<dbReference type="PROSITE" id="PS52019">
    <property type="entry name" value="PKS_MFAS_DH"/>
    <property type="match status" value="1"/>
</dbReference>
<dbReference type="Pfam" id="PF02801">
    <property type="entry name" value="Ketoacyl-synt_C"/>
    <property type="match status" value="1"/>
</dbReference>
<dbReference type="Pfam" id="PF14765">
    <property type="entry name" value="PS-DH"/>
    <property type="match status" value="1"/>
</dbReference>
<feature type="region of interest" description="N-terminal hotdog fold" evidence="12">
    <location>
        <begin position="1010"/>
        <end position="1134"/>
    </location>
</feature>
<dbReference type="GO" id="GO:0016491">
    <property type="term" value="F:oxidoreductase activity"/>
    <property type="evidence" value="ECO:0007669"/>
    <property type="project" value="InterPro"/>
</dbReference>
<dbReference type="InterPro" id="IPR016036">
    <property type="entry name" value="Malonyl_transacylase_ACP-bd"/>
</dbReference>
<feature type="non-terminal residue" evidence="17">
    <location>
        <position position="1773"/>
    </location>
</feature>
<dbReference type="EC" id="2.3.1.94" evidence="11"/>
<dbReference type="InterPro" id="IPR020841">
    <property type="entry name" value="PKS_Beta-ketoAc_synthase_dom"/>
</dbReference>
<dbReference type="PROSITE" id="PS00012">
    <property type="entry name" value="PHOSPHOPANTETHEINE"/>
    <property type="match status" value="1"/>
</dbReference>
<dbReference type="InterPro" id="IPR032821">
    <property type="entry name" value="PKS_assoc"/>
</dbReference>
<dbReference type="InterPro" id="IPR011032">
    <property type="entry name" value="GroES-like_sf"/>
</dbReference>
<dbReference type="PANTHER" id="PTHR43775">
    <property type="entry name" value="FATTY ACID SYNTHASE"/>
    <property type="match status" value="1"/>
</dbReference>
<organism evidence="17 18">
    <name type="scientific">Amycolatopsis vancoresmycina DSM 44592</name>
    <dbReference type="NCBI Taxonomy" id="1292037"/>
    <lineage>
        <taxon>Bacteria</taxon>
        <taxon>Bacillati</taxon>
        <taxon>Actinomycetota</taxon>
        <taxon>Actinomycetes</taxon>
        <taxon>Pseudonocardiales</taxon>
        <taxon>Pseudonocardiaceae</taxon>
        <taxon>Amycolatopsis</taxon>
    </lineage>
</organism>
<dbReference type="InterPro" id="IPR049551">
    <property type="entry name" value="PKS_DH_C"/>
</dbReference>
<dbReference type="InterPro" id="IPR014030">
    <property type="entry name" value="Ketoacyl_synth_N"/>
</dbReference>
<feature type="domain" description="Ketosynthase family 3 (KS3)" evidence="15">
    <location>
        <begin position="126"/>
        <end position="550"/>
    </location>
</feature>
<dbReference type="FunFam" id="3.40.366.10:FF:000002">
    <property type="entry name" value="Probable polyketide synthase 2"/>
    <property type="match status" value="1"/>
</dbReference>
<dbReference type="Proteomes" id="UP000014139">
    <property type="component" value="Unassembled WGS sequence"/>
</dbReference>
<name>R1HSF0_9PSEU</name>
<dbReference type="SUPFAM" id="SSF53901">
    <property type="entry name" value="Thiolase-like"/>
    <property type="match status" value="1"/>
</dbReference>
<dbReference type="Pfam" id="PF00109">
    <property type="entry name" value="ketoacyl-synt"/>
    <property type="match status" value="1"/>
</dbReference>
<dbReference type="InterPro" id="IPR020807">
    <property type="entry name" value="PKS_DH"/>
</dbReference>
<dbReference type="PROSITE" id="PS00606">
    <property type="entry name" value="KS3_1"/>
    <property type="match status" value="1"/>
</dbReference>
<dbReference type="FunFam" id="1.10.1200.10:FF:000007">
    <property type="entry name" value="Probable polyketide synthase pks17"/>
    <property type="match status" value="1"/>
</dbReference>
<dbReference type="Pfam" id="PF08240">
    <property type="entry name" value="ADH_N"/>
    <property type="match status" value="1"/>
</dbReference>
<evidence type="ECO:0000256" key="8">
    <source>
        <dbReference type="ARBA" id="ARBA00060158"/>
    </source>
</evidence>
<dbReference type="Pfam" id="PF22953">
    <property type="entry name" value="SpnB_Rossmann"/>
    <property type="match status" value="1"/>
</dbReference>
<dbReference type="SUPFAM" id="SSF55048">
    <property type="entry name" value="Probable ACP-binding domain of malonyl-CoA ACP transacylase"/>
    <property type="match status" value="1"/>
</dbReference>
<comment type="function">
    <text evidence="8">Involved in the biosynthesis of antibiotic erythromycin via the biosynthesis of its aglycone precursor, 6-deoxyerythronolide B (6-dEB).</text>
</comment>
<keyword evidence="6" id="KW-0012">Acyltransferase</keyword>
<dbReference type="Pfam" id="PF21089">
    <property type="entry name" value="PKS_DH_N"/>
    <property type="match status" value="1"/>
</dbReference>
<dbReference type="SUPFAM" id="SSF51735">
    <property type="entry name" value="NAD(P)-binding Rossmann-fold domains"/>
    <property type="match status" value="2"/>
</dbReference>
<dbReference type="Gene3D" id="3.40.50.720">
    <property type="entry name" value="NAD(P)-binding Rossmann-like Domain"/>
    <property type="match status" value="2"/>
</dbReference>
<dbReference type="Gene3D" id="3.40.366.10">
    <property type="entry name" value="Malonyl-Coenzyme A Acyl Carrier Protein, domain 2"/>
    <property type="match status" value="1"/>
</dbReference>
<dbReference type="PROSITE" id="PS52004">
    <property type="entry name" value="KS3_2"/>
    <property type="match status" value="1"/>
</dbReference>
<dbReference type="SMART" id="SM00827">
    <property type="entry name" value="PKS_AT"/>
    <property type="match status" value="1"/>
</dbReference>
<dbReference type="InterPro" id="IPR049552">
    <property type="entry name" value="PKS_DH_N"/>
</dbReference>
<evidence type="ECO:0000256" key="4">
    <source>
        <dbReference type="ARBA" id="ARBA00022737"/>
    </source>
</evidence>
<dbReference type="InterPro" id="IPR014031">
    <property type="entry name" value="Ketoacyl_synth_C"/>
</dbReference>
<keyword evidence="3" id="KW-0808">Transferase</keyword>
<dbReference type="InterPro" id="IPR014043">
    <property type="entry name" value="Acyl_transferase_dom"/>
</dbReference>
<dbReference type="CDD" id="cd05195">
    <property type="entry name" value="enoyl_red"/>
    <property type="match status" value="1"/>
</dbReference>
<dbReference type="GO" id="GO:0031177">
    <property type="term" value="F:phosphopantetheine binding"/>
    <property type="evidence" value="ECO:0007669"/>
    <property type="project" value="InterPro"/>
</dbReference>
<dbReference type="InterPro" id="IPR049900">
    <property type="entry name" value="PKS_mFAS_DH"/>
</dbReference>
<proteinExistence type="predicted"/>
<evidence type="ECO:0000256" key="5">
    <source>
        <dbReference type="ARBA" id="ARBA00023268"/>
    </source>
</evidence>
<dbReference type="PROSITE" id="PS50075">
    <property type="entry name" value="CARRIER"/>
    <property type="match status" value="1"/>
</dbReference>
<dbReference type="SMART" id="SM00829">
    <property type="entry name" value="PKS_ER"/>
    <property type="match status" value="1"/>
</dbReference>
<feature type="active site" description="Proton donor; for dehydratase activity" evidence="12">
    <location>
        <position position="1206"/>
    </location>
</feature>
<dbReference type="Gene3D" id="1.10.1200.10">
    <property type="entry name" value="ACP-like"/>
    <property type="match status" value="1"/>
</dbReference>
<dbReference type="SUPFAM" id="SSF52151">
    <property type="entry name" value="FabD/lysophospholipase-like"/>
    <property type="match status" value="1"/>
</dbReference>
<dbReference type="eggNOG" id="COG3321">
    <property type="taxonomic scope" value="Bacteria"/>
</dbReference>
<keyword evidence="5" id="KW-0511">Multifunctional enzyme</keyword>
<dbReference type="PANTHER" id="PTHR43775:SF51">
    <property type="entry name" value="INACTIVE PHENOLPHTHIOCEROL SYNTHESIS POLYKETIDE SYNTHASE TYPE I PKS1-RELATED"/>
    <property type="match status" value="1"/>
</dbReference>
<dbReference type="SMART" id="SM00823">
    <property type="entry name" value="PKS_PP"/>
    <property type="match status" value="1"/>
</dbReference>
<evidence type="ECO:0000256" key="10">
    <source>
        <dbReference type="ARBA" id="ARBA00063272"/>
    </source>
</evidence>
<dbReference type="SMART" id="SM01294">
    <property type="entry name" value="PKS_PP_betabranch"/>
    <property type="match status" value="1"/>
</dbReference>
<dbReference type="EMBL" id="AOUO01000643">
    <property type="protein sequence ID" value="EOD63266.1"/>
    <property type="molecule type" value="Genomic_DNA"/>
</dbReference>
<evidence type="ECO:0000256" key="6">
    <source>
        <dbReference type="ARBA" id="ARBA00023315"/>
    </source>
</evidence>
<evidence type="ECO:0000256" key="11">
    <source>
        <dbReference type="ARBA" id="ARBA00066981"/>
    </source>
</evidence>
<dbReference type="CDD" id="cd00833">
    <property type="entry name" value="PKS"/>
    <property type="match status" value="1"/>
</dbReference>
<dbReference type="SUPFAM" id="SSF50129">
    <property type="entry name" value="GroES-like"/>
    <property type="match status" value="1"/>
</dbReference>
<dbReference type="FunFam" id="3.40.47.10:FF:000019">
    <property type="entry name" value="Polyketide synthase type I"/>
    <property type="match status" value="1"/>
</dbReference>
<dbReference type="InterPro" id="IPR009081">
    <property type="entry name" value="PP-bd_ACP"/>
</dbReference>
<dbReference type="InterPro" id="IPR050091">
    <property type="entry name" value="PKS_NRPS_Biosynth_Enz"/>
</dbReference>
<dbReference type="GO" id="GO:0047879">
    <property type="term" value="F:erythronolide synthase activity"/>
    <property type="evidence" value="ECO:0007669"/>
    <property type="project" value="UniProtKB-EC"/>
</dbReference>
<dbReference type="InterPro" id="IPR036736">
    <property type="entry name" value="ACP-like_sf"/>
</dbReference>
<feature type="active site" description="Proton acceptor; for dehydratase activity" evidence="12">
    <location>
        <position position="1042"/>
    </location>
</feature>
<keyword evidence="2" id="KW-0597">Phosphoprotein</keyword>
<comment type="pathway">
    <text evidence="9">Antibiotic biosynthesis; erythromycin biosynthesis.</text>
</comment>
<dbReference type="Gene3D" id="3.90.180.10">
    <property type="entry name" value="Medium-chain alcohol dehydrogenases, catalytic domain"/>
    <property type="match status" value="1"/>
</dbReference>
<dbReference type="InterPro" id="IPR001227">
    <property type="entry name" value="Ac_transferase_dom_sf"/>
</dbReference>
<dbReference type="InterPro" id="IPR016035">
    <property type="entry name" value="Acyl_Trfase/lysoPLipase"/>
</dbReference>
<evidence type="ECO:0000259" key="14">
    <source>
        <dbReference type="PROSITE" id="PS50075"/>
    </source>
</evidence>